<feature type="transmembrane region" description="Helical" evidence="2">
    <location>
        <begin position="47"/>
        <end position="68"/>
    </location>
</feature>
<feature type="region of interest" description="Disordered" evidence="1">
    <location>
        <begin position="126"/>
        <end position="183"/>
    </location>
</feature>
<name>A0ABW3D946_9BACL</name>
<sequence length="337" mass="36963">MGERSMTLHYLLRSAILAGFSFYIIHLVRSGDMMYYIAPRMEPYVKYAAFGLTALAIHQAFAAVQSLFGTAESCGCDHVPPRSMLMNGMIYGLFLFPLLLGFLMPNMVMGSSVASVKGMNFSGANNVSSRPAGSANPVTTPSPMGMTDVPSGLGMEANADRPGNNDSSNGSERKEQAGSQAAVDEEKLQELFRAEEFFDDLAKLGMKLYLQEKIDIEAEGFMEILSTLDLFMDNFIGKPVEISGFVYRENEMSPNQFAVARLAISCCAADASPYGVMVEASSAGNYAEDTWVRITGTIGKTLYNDNEIVQIDAENIEKIDAPESPYVYPDYYYFDDL</sequence>
<dbReference type="InterPro" id="IPR015402">
    <property type="entry name" value="DUF1980"/>
</dbReference>
<comment type="caution">
    <text evidence="5">The sequence shown here is derived from an EMBL/GenBank/DDBJ whole genome shotgun (WGS) entry which is preliminary data.</text>
</comment>
<dbReference type="PANTHER" id="PTHR40047:SF1">
    <property type="entry name" value="UPF0703 PROTEIN YCGQ"/>
    <property type="match status" value="1"/>
</dbReference>
<organism evidence="5 6">
    <name type="scientific">Paenibacillus residui</name>
    <dbReference type="NCBI Taxonomy" id="629724"/>
    <lineage>
        <taxon>Bacteria</taxon>
        <taxon>Bacillati</taxon>
        <taxon>Bacillota</taxon>
        <taxon>Bacilli</taxon>
        <taxon>Bacillales</taxon>
        <taxon>Paenibacillaceae</taxon>
        <taxon>Paenibacillus</taxon>
    </lineage>
</organism>
<reference evidence="6" key="1">
    <citation type="journal article" date="2019" name="Int. J. Syst. Evol. Microbiol.">
        <title>The Global Catalogue of Microorganisms (GCM) 10K type strain sequencing project: providing services to taxonomists for standard genome sequencing and annotation.</title>
        <authorList>
            <consortium name="The Broad Institute Genomics Platform"/>
            <consortium name="The Broad Institute Genome Sequencing Center for Infectious Disease"/>
            <person name="Wu L."/>
            <person name="Ma J."/>
        </authorList>
    </citation>
    <scope>NUCLEOTIDE SEQUENCE [LARGE SCALE GENOMIC DNA]</scope>
    <source>
        <strain evidence="6">CCUG 57263</strain>
    </source>
</reference>
<evidence type="ECO:0000256" key="1">
    <source>
        <dbReference type="SAM" id="MobiDB-lite"/>
    </source>
</evidence>
<dbReference type="PANTHER" id="PTHR40047">
    <property type="entry name" value="UPF0703 PROTEIN YCGQ"/>
    <property type="match status" value="1"/>
</dbReference>
<evidence type="ECO:0000313" key="5">
    <source>
        <dbReference type="EMBL" id="MFD0869076.1"/>
    </source>
</evidence>
<dbReference type="InterPro" id="IPR052955">
    <property type="entry name" value="UPF0703_membrane_permease"/>
</dbReference>
<evidence type="ECO:0000259" key="4">
    <source>
        <dbReference type="Pfam" id="PF21537"/>
    </source>
</evidence>
<keyword evidence="2" id="KW-1133">Transmembrane helix</keyword>
<dbReference type="InterPro" id="IPR048493">
    <property type="entry name" value="DUF1980_N"/>
</dbReference>
<evidence type="ECO:0000256" key="2">
    <source>
        <dbReference type="SAM" id="Phobius"/>
    </source>
</evidence>
<protein>
    <submittedName>
        <fullName evidence="5">TIGR03943 family putative permease subunit</fullName>
    </submittedName>
</protein>
<dbReference type="NCBIfam" id="TIGR03943">
    <property type="entry name" value="TIGR03943 family putative permease subunit"/>
    <property type="match status" value="1"/>
</dbReference>
<gene>
    <name evidence="5" type="ORF">ACFQ03_07930</name>
</gene>
<feature type="domain" description="DUF1980" evidence="4">
    <location>
        <begin position="200"/>
        <end position="329"/>
    </location>
</feature>
<keyword evidence="6" id="KW-1185">Reference proteome</keyword>
<dbReference type="Pfam" id="PF21537">
    <property type="entry name" value="DUF1980_C"/>
    <property type="match status" value="1"/>
</dbReference>
<feature type="transmembrane region" description="Helical" evidence="2">
    <location>
        <begin position="88"/>
        <end position="109"/>
    </location>
</feature>
<dbReference type="InterPro" id="IPR048447">
    <property type="entry name" value="DUF1980_C"/>
</dbReference>
<feature type="domain" description="DUF1980" evidence="3">
    <location>
        <begin position="12"/>
        <end position="120"/>
    </location>
</feature>
<keyword evidence="2" id="KW-0472">Membrane</keyword>
<evidence type="ECO:0000313" key="6">
    <source>
        <dbReference type="Proteomes" id="UP001597120"/>
    </source>
</evidence>
<feature type="compositionally biased region" description="Polar residues" evidence="1">
    <location>
        <begin position="126"/>
        <end position="142"/>
    </location>
</feature>
<dbReference type="EMBL" id="JBHTIU010000027">
    <property type="protein sequence ID" value="MFD0869076.1"/>
    <property type="molecule type" value="Genomic_DNA"/>
</dbReference>
<dbReference type="Pfam" id="PF09323">
    <property type="entry name" value="DUF1980"/>
    <property type="match status" value="1"/>
</dbReference>
<accession>A0ABW3D946</accession>
<proteinExistence type="predicted"/>
<feature type="transmembrane region" description="Helical" evidence="2">
    <location>
        <begin position="6"/>
        <end position="26"/>
    </location>
</feature>
<evidence type="ECO:0000259" key="3">
    <source>
        <dbReference type="Pfam" id="PF09323"/>
    </source>
</evidence>
<dbReference type="Proteomes" id="UP001597120">
    <property type="component" value="Unassembled WGS sequence"/>
</dbReference>
<keyword evidence="2" id="KW-0812">Transmembrane</keyword>
<dbReference type="RefSeq" id="WP_144932627.1">
    <property type="nucleotide sequence ID" value="NZ_JBHTIU010000027.1"/>
</dbReference>